<dbReference type="EMBL" id="CAAGRJ010005181">
    <property type="protein sequence ID" value="VFV23103.1"/>
    <property type="molecule type" value="Genomic_DNA"/>
</dbReference>
<dbReference type="InterPro" id="IPR001865">
    <property type="entry name" value="Ribosomal_uS2"/>
</dbReference>
<dbReference type="PRINTS" id="PR00395">
    <property type="entry name" value="RIBOSOMALS2"/>
</dbReference>
<evidence type="ECO:0000313" key="7">
    <source>
        <dbReference type="Proteomes" id="UP000386466"/>
    </source>
</evidence>
<dbReference type="SUPFAM" id="SSF52313">
    <property type="entry name" value="Ribosomal protein S2"/>
    <property type="match status" value="1"/>
</dbReference>
<keyword evidence="2 5" id="KW-0689">Ribosomal protein</keyword>
<dbReference type="GO" id="GO:0006412">
    <property type="term" value="P:translation"/>
    <property type="evidence" value="ECO:0007669"/>
    <property type="project" value="InterPro"/>
</dbReference>
<name>A0A485MTH8_LYNPA</name>
<sequence>MKFAVAIGTTPIVGCLIPGTFTNQIQAAFQEPRLLVVTDPEADYQPLTEASYVNLPTIILCNTDSPLHYMDIAKPCNNKGAHTVYLMW</sequence>
<comment type="similarity">
    <text evidence="1 5">Belongs to the universal ribosomal protein uS2 family.</text>
</comment>
<dbReference type="Proteomes" id="UP000386466">
    <property type="component" value="Unassembled WGS sequence"/>
</dbReference>
<evidence type="ECO:0000256" key="3">
    <source>
        <dbReference type="ARBA" id="ARBA00023274"/>
    </source>
</evidence>
<accession>A0A485MTH8</accession>
<gene>
    <name evidence="6" type="ORF">LYPA_23C008259</name>
</gene>
<dbReference type="PROSITE" id="PS00963">
    <property type="entry name" value="RIBOSOMAL_S2_2"/>
    <property type="match status" value="1"/>
</dbReference>
<organism evidence="6 7">
    <name type="scientific">Lynx pardinus</name>
    <name type="common">Iberian lynx</name>
    <name type="synonym">Felis pardina</name>
    <dbReference type="NCBI Taxonomy" id="191816"/>
    <lineage>
        <taxon>Eukaryota</taxon>
        <taxon>Metazoa</taxon>
        <taxon>Chordata</taxon>
        <taxon>Craniata</taxon>
        <taxon>Vertebrata</taxon>
        <taxon>Euteleostomi</taxon>
        <taxon>Mammalia</taxon>
        <taxon>Eutheria</taxon>
        <taxon>Laurasiatheria</taxon>
        <taxon>Carnivora</taxon>
        <taxon>Feliformia</taxon>
        <taxon>Felidae</taxon>
        <taxon>Felinae</taxon>
        <taxon>Lynx</taxon>
    </lineage>
</organism>
<dbReference type="Pfam" id="PF00318">
    <property type="entry name" value="Ribosomal_S2"/>
    <property type="match status" value="1"/>
</dbReference>
<evidence type="ECO:0000256" key="5">
    <source>
        <dbReference type="RuleBase" id="RU003631"/>
    </source>
</evidence>
<dbReference type="AlphaFoldDB" id="A0A485MTH8"/>
<proteinExistence type="inferred from homology"/>
<dbReference type="InterPro" id="IPR005707">
    <property type="entry name" value="Ribosomal_uS2_euk/arc"/>
</dbReference>
<dbReference type="Gene3D" id="3.40.50.10490">
    <property type="entry name" value="Glucose-6-phosphate isomerase like protein, domain 1"/>
    <property type="match status" value="1"/>
</dbReference>
<evidence type="ECO:0000256" key="1">
    <source>
        <dbReference type="ARBA" id="ARBA00006242"/>
    </source>
</evidence>
<evidence type="ECO:0000313" key="6">
    <source>
        <dbReference type="EMBL" id="VFV23103.1"/>
    </source>
</evidence>
<evidence type="ECO:0000256" key="2">
    <source>
        <dbReference type="ARBA" id="ARBA00022980"/>
    </source>
</evidence>
<protein>
    <recommendedName>
        <fullName evidence="4">40S ribosomal protein SA</fullName>
    </recommendedName>
</protein>
<dbReference type="InterPro" id="IPR018130">
    <property type="entry name" value="Ribosomal_uS2_CS"/>
</dbReference>
<dbReference type="GO" id="GO:0003735">
    <property type="term" value="F:structural constituent of ribosome"/>
    <property type="evidence" value="ECO:0007669"/>
    <property type="project" value="InterPro"/>
</dbReference>
<keyword evidence="3 5" id="KW-0687">Ribonucleoprotein</keyword>
<reference evidence="6 7" key="1">
    <citation type="submission" date="2019-01" db="EMBL/GenBank/DDBJ databases">
        <authorList>
            <person name="Alioto T."/>
            <person name="Alioto T."/>
        </authorList>
    </citation>
    <scope>NUCLEOTIDE SEQUENCE [LARGE SCALE GENOMIC DNA]</scope>
</reference>
<dbReference type="InterPro" id="IPR023591">
    <property type="entry name" value="Ribosomal_uS2_flav_dom_sf"/>
</dbReference>
<evidence type="ECO:0000256" key="4">
    <source>
        <dbReference type="ARBA" id="ARBA00035401"/>
    </source>
</evidence>
<dbReference type="PANTHER" id="PTHR11489">
    <property type="entry name" value="40S RIBOSOMAL PROTEIN SA"/>
    <property type="match status" value="1"/>
</dbReference>
<dbReference type="GO" id="GO:0015935">
    <property type="term" value="C:small ribosomal subunit"/>
    <property type="evidence" value="ECO:0007669"/>
    <property type="project" value="InterPro"/>
</dbReference>
<keyword evidence="7" id="KW-1185">Reference proteome</keyword>